<evidence type="ECO:0000256" key="5">
    <source>
        <dbReference type="ARBA" id="ARBA00023136"/>
    </source>
</evidence>
<dbReference type="PANTHER" id="PTHR23037">
    <property type="entry name" value="CYTOKINE RECEPTOR"/>
    <property type="match status" value="1"/>
</dbReference>
<dbReference type="GO" id="GO:0009897">
    <property type="term" value="C:external side of plasma membrane"/>
    <property type="evidence" value="ECO:0007669"/>
    <property type="project" value="TreeGrafter"/>
</dbReference>
<dbReference type="PROSITE" id="PS50853">
    <property type="entry name" value="FN3"/>
    <property type="match status" value="1"/>
</dbReference>
<dbReference type="Gene3D" id="2.60.40.10">
    <property type="entry name" value="Immunoglobulins"/>
    <property type="match status" value="1"/>
</dbReference>
<dbReference type="AlphaFoldDB" id="A0A8C8CAC7"/>
<evidence type="ECO:0000313" key="10">
    <source>
        <dbReference type="Proteomes" id="UP000694402"/>
    </source>
</evidence>
<keyword evidence="7" id="KW-0325">Glycoprotein</keyword>
<dbReference type="Ensembl" id="ENSOTST00005010183.2">
    <property type="protein sequence ID" value="ENSOTSP00005009235.1"/>
    <property type="gene ID" value="ENSOTSG00005004998.2"/>
</dbReference>
<keyword evidence="4" id="KW-1133">Transmembrane helix</keyword>
<reference evidence="9" key="2">
    <citation type="submission" date="2025-09" db="UniProtKB">
        <authorList>
            <consortium name="Ensembl"/>
        </authorList>
    </citation>
    <scope>IDENTIFICATION</scope>
</reference>
<comment type="subcellular location">
    <subcellularLocation>
        <location evidence="1">Membrane</location>
        <topology evidence="1">Single-pass type I membrane protein</topology>
    </subcellularLocation>
</comment>
<protein>
    <recommendedName>
        <fullName evidence="8">Fibronectin type-III domain-containing protein</fullName>
    </recommendedName>
</protein>
<dbReference type="InterPro" id="IPR003961">
    <property type="entry name" value="FN3_dom"/>
</dbReference>
<proteinExistence type="predicted"/>
<evidence type="ECO:0000313" key="9">
    <source>
        <dbReference type="Ensembl" id="ENSOTSP00005009235.1"/>
    </source>
</evidence>
<dbReference type="Proteomes" id="UP000694402">
    <property type="component" value="Unassembled WGS sequence"/>
</dbReference>
<dbReference type="PANTHER" id="PTHR23037:SF7">
    <property type="entry name" value="INTERLEUKIN-21 RECEPTOR"/>
    <property type="match status" value="1"/>
</dbReference>
<keyword evidence="6" id="KW-0675">Receptor</keyword>
<dbReference type="InterPro" id="IPR013783">
    <property type="entry name" value="Ig-like_fold"/>
</dbReference>
<feature type="domain" description="Fibronectin type-III" evidence="8">
    <location>
        <begin position="16"/>
        <end position="128"/>
    </location>
</feature>
<keyword evidence="2" id="KW-0812">Transmembrane</keyword>
<dbReference type="GeneTree" id="ENSGT00940000167095"/>
<keyword evidence="3" id="KW-0732">Signal</keyword>
<dbReference type="GO" id="GO:0004896">
    <property type="term" value="F:cytokine receptor activity"/>
    <property type="evidence" value="ECO:0007669"/>
    <property type="project" value="TreeGrafter"/>
</dbReference>
<evidence type="ECO:0000256" key="2">
    <source>
        <dbReference type="ARBA" id="ARBA00022692"/>
    </source>
</evidence>
<keyword evidence="10" id="KW-1185">Reference proteome</keyword>
<gene>
    <name evidence="9" type="primary">LOC112223298</name>
</gene>
<evidence type="ECO:0000256" key="1">
    <source>
        <dbReference type="ARBA" id="ARBA00004479"/>
    </source>
</evidence>
<dbReference type="SUPFAM" id="SSF49265">
    <property type="entry name" value="Fibronectin type III"/>
    <property type="match status" value="1"/>
</dbReference>
<evidence type="ECO:0000256" key="7">
    <source>
        <dbReference type="ARBA" id="ARBA00023180"/>
    </source>
</evidence>
<evidence type="ECO:0000256" key="6">
    <source>
        <dbReference type="ARBA" id="ARBA00023170"/>
    </source>
</evidence>
<evidence type="ECO:0000259" key="8">
    <source>
        <dbReference type="PROSITE" id="PS50853"/>
    </source>
</evidence>
<evidence type="ECO:0000256" key="3">
    <source>
        <dbReference type="ARBA" id="ARBA00022729"/>
    </source>
</evidence>
<reference evidence="9" key="1">
    <citation type="submission" date="2025-08" db="UniProtKB">
        <authorList>
            <consortium name="Ensembl"/>
        </authorList>
    </citation>
    <scope>IDENTIFICATION</scope>
</reference>
<accession>A0A8C8CAC7</accession>
<evidence type="ECO:0000256" key="4">
    <source>
        <dbReference type="ARBA" id="ARBA00022989"/>
    </source>
</evidence>
<dbReference type="CDD" id="cd00063">
    <property type="entry name" value="FN3"/>
    <property type="match status" value="1"/>
</dbReference>
<sequence>MLFDIGVFLSPVKPNAPFNLTVNRMSSQHHVTWMSSYEKYLQFGNLLSDNLKYQLWFYRSGHQGNVRHSNTAKDVVEVPHSTNISVNNENFEPDTEYTVNVRSIPNQQQYQGQWSEWATEVRWRTDPTQKGMMHVIYHVIHGVWKRLIYCRLNKSTFIPTPAPYFQSLYADCEGDFRVRKTYVTLDSFNTSQRDVSITITHSVVIGCRAGL</sequence>
<keyword evidence="5" id="KW-0472">Membrane</keyword>
<organism evidence="9 10">
    <name type="scientific">Oncorhynchus tshawytscha</name>
    <name type="common">Chinook salmon</name>
    <name type="synonym">Salmo tshawytscha</name>
    <dbReference type="NCBI Taxonomy" id="74940"/>
    <lineage>
        <taxon>Eukaryota</taxon>
        <taxon>Metazoa</taxon>
        <taxon>Chordata</taxon>
        <taxon>Craniata</taxon>
        <taxon>Vertebrata</taxon>
        <taxon>Euteleostomi</taxon>
        <taxon>Actinopterygii</taxon>
        <taxon>Neopterygii</taxon>
        <taxon>Teleostei</taxon>
        <taxon>Protacanthopterygii</taxon>
        <taxon>Salmoniformes</taxon>
        <taxon>Salmonidae</taxon>
        <taxon>Salmoninae</taxon>
        <taxon>Oncorhynchus</taxon>
    </lineage>
</organism>
<name>A0A8C8CAC7_ONCTS</name>
<dbReference type="InterPro" id="IPR036116">
    <property type="entry name" value="FN3_sf"/>
</dbReference>